<evidence type="ECO:0000256" key="6">
    <source>
        <dbReference type="ARBA" id="ARBA00035188"/>
    </source>
</evidence>
<organism evidence="9 10">
    <name type="scientific">Eimeria brunetti</name>
    <dbReference type="NCBI Taxonomy" id="51314"/>
    <lineage>
        <taxon>Eukaryota</taxon>
        <taxon>Sar</taxon>
        <taxon>Alveolata</taxon>
        <taxon>Apicomplexa</taxon>
        <taxon>Conoidasida</taxon>
        <taxon>Coccidia</taxon>
        <taxon>Eucoccidiorida</taxon>
        <taxon>Eimeriorina</taxon>
        <taxon>Eimeriidae</taxon>
        <taxon>Eimeria</taxon>
    </lineage>
</organism>
<reference evidence="9" key="1">
    <citation type="submission" date="2013-10" db="EMBL/GenBank/DDBJ databases">
        <title>Genomic analysis of the causative agents of coccidiosis in chickens.</title>
        <authorList>
            <person name="Reid A.J."/>
            <person name="Blake D."/>
            <person name="Billington K."/>
            <person name="Browne H."/>
            <person name="Dunn M."/>
            <person name="Hung S."/>
            <person name="Kawahara F."/>
            <person name="Miranda-Saavedra D."/>
            <person name="Mourier T."/>
            <person name="Nagra H."/>
            <person name="Otto T.D."/>
            <person name="Rawlings N."/>
            <person name="Sanchez A."/>
            <person name="Sanders M."/>
            <person name="Subramaniam C."/>
            <person name="Tay Y."/>
            <person name="Dear P."/>
            <person name="Doerig C."/>
            <person name="Gruber A."/>
            <person name="Parkinson J."/>
            <person name="Shirley M."/>
            <person name="Wan K.L."/>
            <person name="Berriman M."/>
            <person name="Tomley F."/>
            <person name="Pain A."/>
        </authorList>
    </citation>
    <scope>NUCLEOTIDE SEQUENCE [LARGE SCALE GENOMIC DNA]</scope>
    <source>
        <strain evidence="9">Houghton</strain>
    </source>
</reference>
<evidence type="ECO:0000256" key="2">
    <source>
        <dbReference type="ARBA" id="ARBA00006073"/>
    </source>
</evidence>
<dbReference type="AlphaFoldDB" id="U6LD39"/>
<keyword evidence="10" id="KW-1185">Reference proteome</keyword>
<dbReference type="VEuPathDB" id="ToxoDB:EBH_0023360"/>
<sequence>MCERGVWQLQQVLLRYSETGYSSSGVRFYLKHLLPSWEQRNPQVEVLLQQDKYAQPQATFVFRSGARSETPLANLQPRQLEELMQLHRDSSGPNHFLKHGGPKVWTERRSIQGLWRPSLPSQLLALRWFRRSRPPLRLPKYSSESLRLSIQAIRGEGRWGSEREFPKGWDQLALKYAHYQPLMREPVLPKQQDQQPEQQQQQQQQQKP</sequence>
<keyword evidence="5" id="KW-0687">Ribonucleoprotein</keyword>
<evidence type="ECO:0000256" key="7">
    <source>
        <dbReference type="SAM" id="MobiDB-lite"/>
    </source>
</evidence>
<protein>
    <recommendedName>
        <fullName evidence="6">Large ribosomal subunit protein mL43</fullName>
    </recommendedName>
</protein>
<keyword evidence="3" id="KW-0689">Ribosomal protein</keyword>
<dbReference type="EMBL" id="HG710174">
    <property type="protein sequence ID" value="CDJ45685.1"/>
    <property type="molecule type" value="Genomic_DNA"/>
</dbReference>
<evidence type="ECO:0000256" key="5">
    <source>
        <dbReference type="ARBA" id="ARBA00023274"/>
    </source>
</evidence>
<evidence type="ECO:0000256" key="1">
    <source>
        <dbReference type="ARBA" id="ARBA00004173"/>
    </source>
</evidence>
<accession>U6LD39</accession>
<name>U6LD39_9EIME</name>
<evidence type="ECO:0000256" key="3">
    <source>
        <dbReference type="ARBA" id="ARBA00022980"/>
    </source>
</evidence>
<dbReference type="InterPro" id="IPR039927">
    <property type="entry name" value="Ribosomal_mL43"/>
</dbReference>
<reference evidence="9" key="2">
    <citation type="submission" date="2013-10" db="EMBL/GenBank/DDBJ databases">
        <authorList>
            <person name="Aslett M."/>
        </authorList>
    </citation>
    <scope>NUCLEOTIDE SEQUENCE [LARGE SCALE GENOMIC DNA]</scope>
    <source>
        <strain evidence="9">Houghton</strain>
    </source>
</reference>
<dbReference type="SMART" id="SM00916">
    <property type="entry name" value="L51_S25_CI-B8"/>
    <property type="match status" value="1"/>
</dbReference>
<feature type="domain" description="Ribosomal protein/NADH dehydrogenase" evidence="8">
    <location>
        <begin position="18"/>
        <end position="91"/>
    </location>
</feature>
<dbReference type="InterPro" id="IPR036249">
    <property type="entry name" value="Thioredoxin-like_sf"/>
</dbReference>
<feature type="region of interest" description="Disordered" evidence="7">
    <location>
        <begin position="184"/>
        <end position="208"/>
    </location>
</feature>
<feature type="compositionally biased region" description="Low complexity" evidence="7">
    <location>
        <begin position="191"/>
        <end position="208"/>
    </location>
</feature>
<dbReference type="PANTHER" id="PTHR21396">
    <property type="entry name" value="39S RIBOSOMAL PROTEIN L43"/>
    <property type="match status" value="1"/>
</dbReference>
<dbReference type="SUPFAM" id="SSF52833">
    <property type="entry name" value="Thioredoxin-like"/>
    <property type="match status" value="1"/>
</dbReference>
<dbReference type="GO" id="GO:0005762">
    <property type="term" value="C:mitochondrial large ribosomal subunit"/>
    <property type="evidence" value="ECO:0007669"/>
    <property type="project" value="TreeGrafter"/>
</dbReference>
<dbReference type="PANTHER" id="PTHR21396:SF2">
    <property type="entry name" value="LARGE RIBOSOMAL SUBUNIT PROTEIN ML43"/>
    <property type="match status" value="1"/>
</dbReference>
<evidence type="ECO:0000313" key="10">
    <source>
        <dbReference type="Proteomes" id="UP000030750"/>
    </source>
</evidence>
<gene>
    <name evidence="9" type="ORF">EBH_0023360</name>
</gene>
<proteinExistence type="inferred from homology"/>
<comment type="similarity">
    <text evidence="2">Belongs to the mitochondrion-specific ribosomal protein mL43 family.</text>
</comment>
<dbReference type="Gene3D" id="3.40.30.10">
    <property type="entry name" value="Glutaredoxin"/>
    <property type="match status" value="1"/>
</dbReference>
<dbReference type="OrthoDB" id="88at2759"/>
<comment type="subcellular location">
    <subcellularLocation>
        <location evidence="1">Mitochondrion</location>
    </subcellularLocation>
</comment>
<dbReference type="Proteomes" id="UP000030750">
    <property type="component" value="Unassembled WGS sequence"/>
</dbReference>
<dbReference type="GO" id="GO:0032543">
    <property type="term" value="P:mitochondrial translation"/>
    <property type="evidence" value="ECO:0007669"/>
    <property type="project" value="InterPro"/>
</dbReference>
<evidence type="ECO:0000313" key="9">
    <source>
        <dbReference type="EMBL" id="CDJ45685.1"/>
    </source>
</evidence>
<evidence type="ECO:0000259" key="8">
    <source>
        <dbReference type="SMART" id="SM00916"/>
    </source>
</evidence>
<keyword evidence="4" id="KW-0496">Mitochondrion</keyword>
<evidence type="ECO:0000256" key="4">
    <source>
        <dbReference type="ARBA" id="ARBA00023128"/>
    </source>
</evidence>
<dbReference type="GO" id="GO:0003735">
    <property type="term" value="F:structural constituent of ribosome"/>
    <property type="evidence" value="ECO:0007669"/>
    <property type="project" value="InterPro"/>
</dbReference>
<dbReference type="InterPro" id="IPR007741">
    <property type="entry name" value="Ribosomal_mL43/mS25/NADH_DH"/>
</dbReference>